<comment type="caution">
    <text evidence="1">The sequence shown here is derived from an EMBL/GenBank/DDBJ whole genome shotgun (WGS) entry which is preliminary data.</text>
</comment>
<accession>A0A940MMH6</accession>
<dbReference type="RefSeq" id="WP_209360120.1">
    <property type="nucleotide sequence ID" value="NZ_JAGISH010000003.1"/>
</dbReference>
<evidence type="ECO:0000313" key="1">
    <source>
        <dbReference type="EMBL" id="MBP0482263.1"/>
    </source>
</evidence>
<dbReference type="InterPro" id="IPR018715">
    <property type="entry name" value="DUF2239"/>
</dbReference>
<evidence type="ECO:0000313" key="2">
    <source>
        <dbReference type="Proteomes" id="UP000675940"/>
    </source>
</evidence>
<dbReference type="Proteomes" id="UP000675940">
    <property type="component" value="Unassembled WGS sequence"/>
</dbReference>
<protein>
    <submittedName>
        <fullName evidence="1">DUF2239 family protein</fullName>
    </submittedName>
</protein>
<gene>
    <name evidence="1" type="ORF">J5474_07130</name>
</gene>
<proteinExistence type="predicted"/>
<name>A0A940MMH6_9RHOB</name>
<dbReference type="Pfam" id="PF09998">
    <property type="entry name" value="DUF2239"/>
    <property type="match status" value="1"/>
</dbReference>
<dbReference type="AlphaFoldDB" id="A0A940MMH6"/>
<organism evidence="1 2">
    <name type="scientific">Sagittula salina</name>
    <dbReference type="NCBI Taxonomy" id="2820268"/>
    <lineage>
        <taxon>Bacteria</taxon>
        <taxon>Pseudomonadati</taxon>
        <taxon>Pseudomonadota</taxon>
        <taxon>Alphaproteobacteria</taxon>
        <taxon>Rhodobacterales</taxon>
        <taxon>Roseobacteraceae</taxon>
        <taxon>Sagittula</taxon>
    </lineage>
</organism>
<sequence length="201" mass="21254">MSDSLSDRRAAPATAFAGDALLCRGSLLEVALAVRQATGQVFVFDDASGRVVDLDLRGADEDIAARLAAPPAAPRGRYRAPAEDKPPARGRPKLGVVAREVTLLPKHWEWLATQKGGASATLRRLVGDAMKAESPATRAAAAREAAHGFARTMAEVLPGGLPGYDEVMRALFAGDRDGVEQQAHGWPEAVRAHVLRLGFGD</sequence>
<reference evidence="1" key="1">
    <citation type="submission" date="2021-03" db="EMBL/GenBank/DDBJ databases">
        <title>Sagittula salina sp. nov. strain M10.9X isolated from the marine waste.</title>
        <authorList>
            <person name="Satari L."/>
            <person name="Molina-Menor E."/>
            <person name="Vidal-Verdu A."/>
            <person name="Pascual J."/>
            <person name="Pereto J."/>
            <person name="Porcar M."/>
        </authorList>
    </citation>
    <scope>NUCLEOTIDE SEQUENCE</scope>
    <source>
        <strain evidence="1">M10.9X</strain>
    </source>
</reference>
<dbReference type="EMBL" id="JAGISH010000003">
    <property type="protein sequence ID" value="MBP0482263.1"/>
    <property type="molecule type" value="Genomic_DNA"/>
</dbReference>
<keyword evidence="2" id="KW-1185">Reference proteome</keyword>